<name>A0A9D2QDM7_9CORY</name>
<reference evidence="4" key="1">
    <citation type="journal article" date="2021" name="PeerJ">
        <title>Extensive microbial diversity within the chicken gut microbiome revealed by metagenomics and culture.</title>
        <authorList>
            <person name="Gilroy R."/>
            <person name="Ravi A."/>
            <person name="Getino M."/>
            <person name="Pursley I."/>
            <person name="Horton D.L."/>
            <person name="Alikhan N.F."/>
            <person name="Baker D."/>
            <person name="Gharbi K."/>
            <person name="Hall N."/>
            <person name="Watson M."/>
            <person name="Adriaenssens E.M."/>
            <person name="Foster-Nyarko E."/>
            <person name="Jarju S."/>
            <person name="Secka A."/>
            <person name="Antonio M."/>
            <person name="Oren A."/>
            <person name="Chaudhuri R.R."/>
            <person name="La Ragione R."/>
            <person name="Hildebrand F."/>
            <person name="Pallen M.J."/>
        </authorList>
    </citation>
    <scope>NUCLEOTIDE SEQUENCE</scope>
    <source>
        <strain evidence="4">ChiHjej13B12-4958</strain>
    </source>
</reference>
<dbReference type="AlphaFoldDB" id="A0A9D2QDM7"/>
<keyword evidence="2" id="KW-1133">Transmembrane helix</keyword>
<feature type="domain" description="DUF6286" evidence="3">
    <location>
        <begin position="89"/>
        <end position="187"/>
    </location>
</feature>
<dbReference type="Proteomes" id="UP000823858">
    <property type="component" value="Unassembled WGS sequence"/>
</dbReference>
<sequence>MHVSEPLGDAHAPASDPTPAPVASPSARGWTVILGLLMIVACGVIVRDILLVTEVIDGQQLLPPAFDWLATLSYDTWMLWAGIGCAFMALILLISTVRPRTRTHIAVGAEQRVFGRPIDFARMSTSTARRIPGVVDAQSVVTRKKIKVTVQSTATPNDQDEVRGKVQESLETLAGRLTPTPEVTVTVTPATSRSDS</sequence>
<protein>
    <recommendedName>
        <fullName evidence="3">DUF6286 domain-containing protein</fullName>
    </recommendedName>
</protein>
<comment type="caution">
    <text evidence="4">The sequence shown here is derived from an EMBL/GenBank/DDBJ whole genome shotgun (WGS) entry which is preliminary data.</text>
</comment>
<evidence type="ECO:0000313" key="5">
    <source>
        <dbReference type="Proteomes" id="UP000823858"/>
    </source>
</evidence>
<dbReference type="Pfam" id="PF19803">
    <property type="entry name" value="DUF6286"/>
    <property type="match status" value="1"/>
</dbReference>
<dbReference type="InterPro" id="IPR046253">
    <property type="entry name" value="DUF6286"/>
</dbReference>
<evidence type="ECO:0000256" key="1">
    <source>
        <dbReference type="SAM" id="MobiDB-lite"/>
    </source>
</evidence>
<evidence type="ECO:0000256" key="2">
    <source>
        <dbReference type="SAM" id="Phobius"/>
    </source>
</evidence>
<proteinExistence type="predicted"/>
<feature type="transmembrane region" description="Helical" evidence="2">
    <location>
        <begin position="32"/>
        <end position="56"/>
    </location>
</feature>
<evidence type="ECO:0000259" key="3">
    <source>
        <dbReference type="Pfam" id="PF19803"/>
    </source>
</evidence>
<keyword evidence="2" id="KW-0472">Membrane</keyword>
<gene>
    <name evidence="4" type="ORF">H9751_09015</name>
</gene>
<reference evidence="4" key="2">
    <citation type="submission" date="2021-04" db="EMBL/GenBank/DDBJ databases">
        <authorList>
            <person name="Gilroy R."/>
        </authorList>
    </citation>
    <scope>NUCLEOTIDE SEQUENCE</scope>
    <source>
        <strain evidence="4">ChiHjej13B12-4958</strain>
    </source>
</reference>
<organism evidence="4 5">
    <name type="scientific">Candidatus Corynebacterium faecigallinarum</name>
    <dbReference type="NCBI Taxonomy" id="2838528"/>
    <lineage>
        <taxon>Bacteria</taxon>
        <taxon>Bacillati</taxon>
        <taxon>Actinomycetota</taxon>
        <taxon>Actinomycetes</taxon>
        <taxon>Mycobacteriales</taxon>
        <taxon>Corynebacteriaceae</taxon>
        <taxon>Corynebacterium</taxon>
    </lineage>
</organism>
<dbReference type="EMBL" id="DWVP01000022">
    <property type="protein sequence ID" value="HJC85670.1"/>
    <property type="molecule type" value="Genomic_DNA"/>
</dbReference>
<accession>A0A9D2QDM7</accession>
<evidence type="ECO:0000313" key="4">
    <source>
        <dbReference type="EMBL" id="HJC85670.1"/>
    </source>
</evidence>
<keyword evidence="2" id="KW-0812">Transmembrane</keyword>
<feature type="region of interest" description="Disordered" evidence="1">
    <location>
        <begin position="1"/>
        <end position="21"/>
    </location>
</feature>
<feature type="transmembrane region" description="Helical" evidence="2">
    <location>
        <begin position="76"/>
        <end position="94"/>
    </location>
</feature>